<reference evidence="3 4" key="1">
    <citation type="submission" date="2024-02" db="EMBL/GenBank/DDBJ databases">
        <title>A draft genome for the cacao thread blight pathogen Marasmius crinis-equi.</title>
        <authorList>
            <person name="Cohen S.P."/>
            <person name="Baruah I.K."/>
            <person name="Amoako-Attah I."/>
            <person name="Bukari Y."/>
            <person name="Meinhardt L.W."/>
            <person name="Bailey B.A."/>
        </authorList>
    </citation>
    <scope>NUCLEOTIDE SEQUENCE [LARGE SCALE GENOMIC DNA]</scope>
    <source>
        <strain evidence="3 4">GH-76</strain>
    </source>
</reference>
<accession>A0ABR3EXB0</accession>
<keyword evidence="4" id="KW-1185">Reference proteome</keyword>
<gene>
    <name evidence="3" type="ORF">V5O48_014439</name>
</gene>
<evidence type="ECO:0000313" key="4">
    <source>
        <dbReference type="Proteomes" id="UP001465976"/>
    </source>
</evidence>
<dbReference type="InterPro" id="IPR018631">
    <property type="entry name" value="AAA-ATPase-like_dom"/>
</dbReference>
<sequence length="346" mass="39233">MNHCQDVILPKVLWRGTGTPRRADFWSLVDAREDAWSLLESRTDSPMPPDSRLDSPMWADSPSSPTPWPGTPKHAQSSLSPSHEVSGRPPSSTSSFSSASSLPLTRLEPYASTNVKFGPSVALTGKWNEEETFEDEDWKLGRHGFEISPPKHPVTDDMDTSVESFLPAVSFEESVQARLEQLRSQTTDFEEIRHFHHYCDRTSILEATIKHPCVLLKAPPGYGKTTALSMIEQFYDILQKDNFRRIFKGTAIECHLILHEECDHHSRSLVLKLDFGNLDLLRTDFNMNAEINRMLEDFVDRYRSSIPRLSDSARSEFVDEESAAETLRKLMLNLEPGSKLVVCIDN</sequence>
<feature type="domain" description="AAA-ATPase-like" evidence="2">
    <location>
        <begin position="187"/>
        <end position="345"/>
    </location>
</feature>
<name>A0ABR3EXB0_9AGAR</name>
<proteinExistence type="predicted"/>
<feature type="compositionally biased region" description="Low complexity" evidence="1">
    <location>
        <begin position="87"/>
        <end position="99"/>
    </location>
</feature>
<dbReference type="Pfam" id="PF09820">
    <property type="entry name" value="AAA-ATPase_like"/>
    <property type="match status" value="1"/>
</dbReference>
<evidence type="ECO:0000313" key="3">
    <source>
        <dbReference type="EMBL" id="KAL0567553.1"/>
    </source>
</evidence>
<dbReference type="Proteomes" id="UP001465976">
    <property type="component" value="Unassembled WGS sequence"/>
</dbReference>
<dbReference type="PANTHER" id="PTHR34825">
    <property type="entry name" value="CONSERVED PROTEIN, WITH A WEAK D-GALACTARATE DEHYDRATASE/ALTRONATE HYDROLASE DOMAIN"/>
    <property type="match status" value="1"/>
</dbReference>
<protein>
    <recommendedName>
        <fullName evidence="2">AAA-ATPase-like domain-containing protein</fullName>
    </recommendedName>
</protein>
<feature type="region of interest" description="Disordered" evidence="1">
    <location>
        <begin position="40"/>
        <end position="99"/>
    </location>
</feature>
<evidence type="ECO:0000256" key="1">
    <source>
        <dbReference type="SAM" id="MobiDB-lite"/>
    </source>
</evidence>
<dbReference type="EMBL" id="JBAHYK010001558">
    <property type="protein sequence ID" value="KAL0567553.1"/>
    <property type="molecule type" value="Genomic_DNA"/>
</dbReference>
<feature type="compositionally biased region" description="Polar residues" evidence="1">
    <location>
        <begin position="74"/>
        <end position="83"/>
    </location>
</feature>
<dbReference type="PANTHER" id="PTHR34825:SF1">
    <property type="entry name" value="AAA-ATPASE-LIKE DOMAIN-CONTAINING PROTEIN"/>
    <property type="match status" value="1"/>
</dbReference>
<comment type="caution">
    <text evidence="3">The sequence shown here is derived from an EMBL/GenBank/DDBJ whole genome shotgun (WGS) entry which is preliminary data.</text>
</comment>
<evidence type="ECO:0000259" key="2">
    <source>
        <dbReference type="Pfam" id="PF09820"/>
    </source>
</evidence>
<organism evidence="3 4">
    <name type="scientific">Marasmius crinis-equi</name>
    <dbReference type="NCBI Taxonomy" id="585013"/>
    <lineage>
        <taxon>Eukaryota</taxon>
        <taxon>Fungi</taxon>
        <taxon>Dikarya</taxon>
        <taxon>Basidiomycota</taxon>
        <taxon>Agaricomycotina</taxon>
        <taxon>Agaricomycetes</taxon>
        <taxon>Agaricomycetidae</taxon>
        <taxon>Agaricales</taxon>
        <taxon>Marasmiineae</taxon>
        <taxon>Marasmiaceae</taxon>
        <taxon>Marasmius</taxon>
    </lineage>
</organism>